<accession>A0ABQ9W736</accession>
<protein>
    <submittedName>
        <fullName evidence="1">Uncharacterized protein</fullName>
    </submittedName>
</protein>
<evidence type="ECO:0000313" key="1">
    <source>
        <dbReference type="EMBL" id="KAK2117440.1"/>
    </source>
</evidence>
<dbReference type="EMBL" id="JASSZA010000002">
    <property type="protein sequence ID" value="KAK2117440.1"/>
    <property type="molecule type" value="Genomic_DNA"/>
</dbReference>
<feature type="non-terminal residue" evidence="1">
    <location>
        <position position="52"/>
    </location>
</feature>
<sequence>PRPLFDRITSSLSTSRGTARAIFQTDLSPRRLRGGAGWRLRDGRGGRGRGLR</sequence>
<keyword evidence="2" id="KW-1185">Reference proteome</keyword>
<proteinExistence type="predicted"/>
<dbReference type="Proteomes" id="UP001266305">
    <property type="component" value="Unassembled WGS sequence"/>
</dbReference>
<evidence type="ECO:0000313" key="2">
    <source>
        <dbReference type="Proteomes" id="UP001266305"/>
    </source>
</evidence>
<reference evidence="1 2" key="1">
    <citation type="submission" date="2023-05" db="EMBL/GenBank/DDBJ databases">
        <title>B98-5 Cell Line De Novo Hybrid Assembly: An Optical Mapping Approach.</title>
        <authorList>
            <person name="Kananen K."/>
            <person name="Auerbach J.A."/>
            <person name="Kautto E."/>
            <person name="Blachly J.S."/>
        </authorList>
    </citation>
    <scope>NUCLEOTIDE SEQUENCE [LARGE SCALE GENOMIC DNA]</scope>
    <source>
        <strain evidence="1">B95-8</strain>
        <tissue evidence="1">Cell line</tissue>
    </source>
</reference>
<organism evidence="1 2">
    <name type="scientific">Saguinus oedipus</name>
    <name type="common">Cotton-top tamarin</name>
    <name type="synonym">Oedipomidas oedipus</name>
    <dbReference type="NCBI Taxonomy" id="9490"/>
    <lineage>
        <taxon>Eukaryota</taxon>
        <taxon>Metazoa</taxon>
        <taxon>Chordata</taxon>
        <taxon>Craniata</taxon>
        <taxon>Vertebrata</taxon>
        <taxon>Euteleostomi</taxon>
        <taxon>Mammalia</taxon>
        <taxon>Eutheria</taxon>
        <taxon>Euarchontoglires</taxon>
        <taxon>Primates</taxon>
        <taxon>Haplorrhini</taxon>
        <taxon>Platyrrhini</taxon>
        <taxon>Cebidae</taxon>
        <taxon>Callitrichinae</taxon>
        <taxon>Saguinus</taxon>
    </lineage>
</organism>
<comment type="caution">
    <text evidence="1">The sequence shown here is derived from an EMBL/GenBank/DDBJ whole genome shotgun (WGS) entry which is preliminary data.</text>
</comment>
<feature type="non-terminal residue" evidence="1">
    <location>
        <position position="1"/>
    </location>
</feature>
<gene>
    <name evidence="1" type="ORF">P7K49_004326</name>
</gene>
<name>A0ABQ9W736_SAGOE</name>